<accession>A0AAV7Z0K9</accession>
<evidence type="ECO:0000313" key="5">
    <source>
        <dbReference type="Proteomes" id="UP001150062"/>
    </source>
</evidence>
<feature type="compositionally biased region" description="Low complexity" evidence="1">
    <location>
        <begin position="17"/>
        <end position="26"/>
    </location>
</feature>
<dbReference type="AlphaFoldDB" id="A0AAV7Z0K9"/>
<dbReference type="Pfam" id="PF14580">
    <property type="entry name" value="LRR_9"/>
    <property type="match status" value="1"/>
</dbReference>
<name>A0AAV7Z0K9_9EUKA</name>
<dbReference type="PANTHER" id="PTHR46282:SF2">
    <property type="entry name" value="LEUCINE-RICH MELANOCYTE DIFFERENTIATION-ASSOCIATED PROTEIN"/>
    <property type="match status" value="1"/>
</dbReference>
<dbReference type="EMBL" id="JANTQA010000047">
    <property type="protein sequence ID" value="KAJ3433578.1"/>
    <property type="molecule type" value="Genomic_DNA"/>
</dbReference>
<dbReference type="PROSITE" id="PS51450">
    <property type="entry name" value="LRR"/>
    <property type="match status" value="2"/>
</dbReference>
<gene>
    <name evidence="2" type="ORF">M0812_22539</name>
    <name evidence="3" type="ORF">M0813_09859</name>
</gene>
<protein>
    <submittedName>
        <fullName evidence="2">Leucine-rich melanocyte differentiation-associated protein</fullName>
    </submittedName>
</protein>
<sequence length="278" mass="31627">MTDLFGGELESTESDLESSGSSNNGKSNEDSSQESDGSEESESGESDEESSSSDEELKIVFEKGKLTILRSDITEIPKNVILEYGPKVTSLDLSHNSLTKLEGLSSFPNLESLVVDNNVLESPLKFPKLKKLKTLWVNKNQLKDLEQLLCSVKTCFPSLRYLSMFGNPCCPNFFIGKDHDDYKRYRLYVLYKLPKLNFLDSSPVQKSEKKEAKRVGQFMSVKKPKMQNKVVLEDKQKVDINTIVKRNSKKKSAKFGYTKYRYVGKRSEGNRFIRDNQL</sequence>
<dbReference type="PANTHER" id="PTHR46282">
    <property type="entry name" value="LEUCINE-RICH MELANOCYTE DIFFERENTIATION-ASSOCIATED PROTEIN"/>
    <property type="match status" value="1"/>
</dbReference>
<feature type="region of interest" description="Disordered" evidence="1">
    <location>
        <begin position="1"/>
        <end position="55"/>
    </location>
</feature>
<evidence type="ECO:0000313" key="3">
    <source>
        <dbReference type="EMBL" id="KAJ6227278.1"/>
    </source>
</evidence>
<dbReference type="InterPro" id="IPR032675">
    <property type="entry name" value="LRR_dom_sf"/>
</dbReference>
<reference evidence="3" key="1">
    <citation type="submission" date="2022-08" db="EMBL/GenBank/DDBJ databases">
        <title>Novel sulfate-reducing endosymbionts in the free-living metamonad Anaeramoeba.</title>
        <authorList>
            <person name="Jerlstrom-Hultqvist J."/>
            <person name="Cepicka I."/>
            <person name="Gallot-Lavallee L."/>
            <person name="Salas-Leiva D."/>
            <person name="Curtis B.A."/>
            <person name="Zahonova K."/>
            <person name="Pipaliya S."/>
            <person name="Dacks J."/>
            <person name="Roger A.J."/>
        </authorList>
    </citation>
    <scope>NUCLEOTIDE SEQUENCE</scope>
    <source>
        <strain evidence="3">Schooner1</strain>
    </source>
</reference>
<evidence type="ECO:0000313" key="4">
    <source>
        <dbReference type="Proteomes" id="UP001146793"/>
    </source>
</evidence>
<dbReference type="SMART" id="SM00365">
    <property type="entry name" value="LRR_SD22"/>
    <property type="match status" value="2"/>
</dbReference>
<keyword evidence="5" id="KW-1185">Reference proteome</keyword>
<dbReference type="SUPFAM" id="SSF52058">
    <property type="entry name" value="L domain-like"/>
    <property type="match status" value="1"/>
</dbReference>
<dbReference type="EMBL" id="JAOAOG010000336">
    <property type="protein sequence ID" value="KAJ6227278.1"/>
    <property type="molecule type" value="Genomic_DNA"/>
</dbReference>
<dbReference type="InterPro" id="IPR043313">
    <property type="entry name" value="LRMDA"/>
</dbReference>
<dbReference type="Gene3D" id="3.80.10.10">
    <property type="entry name" value="Ribonuclease Inhibitor"/>
    <property type="match status" value="1"/>
</dbReference>
<organism evidence="2 4">
    <name type="scientific">Anaeramoeba flamelloides</name>
    <dbReference type="NCBI Taxonomy" id="1746091"/>
    <lineage>
        <taxon>Eukaryota</taxon>
        <taxon>Metamonada</taxon>
        <taxon>Anaeramoebidae</taxon>
        <taxon>Anaeramoeba</taxon>
    </lineage>
</organism>
<dbReference type="Proteomes" id="UP001146793">
    <property type="component" value="Unassembled WGS sequence"/>
</dbReference>
<evidence type="ECO:0000313" key="2">
    <source>
        <dbReference type="EMBL" id="KAJ3433578.1"/>
    </source>
</evidence>
<proteinExistence type="predicted"/>
<dbReference type="FunFam" id="3.80.10.10:FF:000695">
    <property type="entry name" value="leucine-rich melanocyte differentiation-associated protein"/>
    <property type="match status" value="1"/>
</dbReference>
<feature type="compositionally biased region" description="Acidic residues" evidence="1">
    <location>
        <begin position="31"/>
        <end position="54"/>
    </location>
</feature>
<comment type="caution">
    <text evidence="2">The sequence shown here is derived from an EMBL/GenBank/DDBJ whole genome shotgun (WGS) entry which is preliminary data.</text>
</comment>
<dbReference type="Proteomes" id="UP001150062">
    <property type="component" value="Unassembled WGS sequence"/>
</dbReference>
<evidence type="ECO:0000256" key="1">
    <source>
        <dbReference type="SAM" id="MobiDB-lite"/>
    </source>
</evidence>
<dbReference type="InterPro" id="IPR001611">
    <property type="entry name" value="Leu-rich_rpt"/>
</dbReference>
<reference evidence="2" key="2">
    <citation type="submission" date="2022-08" db="EMBL/GenBank/DDBJ databases">
        <title>Novel sulphate-reducing endosymbionts in the free-living metamonad Anaeramoeba.</title>
        <authorList>
            <person name="Jerlstrom-Hultqvist J."/>
            <person name="Cepicka I."/>
            <person name="Gallot-Lavallee L."/>
            <person name="Salas-Leiva D."/>
            <person name="Curtis B.A."/>
            <person name="Zahonova K."/>
            <person name="Pipaliya S."/>
            <person name="Dacks J."/>
            <person name="Roger A.J."/>
        </authorList>
    </citation>
    <scope>NUCLEOTIDE SEQUENCE</scope>
    <source>
        <strain evidence="2">Busselton2</strain>
    </source>
</reference>